<evidence type="ECO:0000313" key="4">
    <source>
        <dbReference type="Proteomes" id="UP001612915"/>
    </source>
</evidence>
<comment type="caution">
    <text evidence="3">The sequence shown here is derived from an EMBL/GenBank/DDBJ whole genome shotgun (WGS) entry which is preliminary data.</text>
</comment>
<dbReference type="Proteomes" id="UP001612915">
    <property type="component" value="Unassembled WGS sequence"/>
</dbReference>
<evidence type="ECO:0008006" key="5">
    <source>
        <dbReference type="Google" id="ProtNLM"/>
    </source>
</evidence>
<dbReference type="EMBL" id="JBITLV010000002">
    <property type="protein sequence ID" value="MFI7587157.1"/>
    <property type="molecule type" value="Genomic_DNA"/>
</dbReference>
<feature type="transmembrane region" description="Helical" evidence="2">
    <location>
        <begin position="605"/>
        <end position="622"/>
    </location>
</feature>
<dbReference type="RefSeq" id="WP_398278232.1">
    <property type="nucleotide sequence ID" value="NZ_JBITLV010000002.1"/>
</dbReference>
<keyword evidence="2" id="KW-1133">Transmembrane helix</keyword>
<protein>
    <recommendedName>
        <fullName evidence="5">Insulinase family protein</fullName>
    </recommendedName>
</protein>
<gene>
    <name evidence="3" type="ORF">ACIB24_08795</name>
</gene>
<keyword evidence="2" id="KW-0812">Transmembrane</keyword>
<reference evidence="3 4" key="1">
    <citation type="submission" date="2024-10" db="EMBL/GenBank/DDBJ databases">
        <title>The Natural Products Discovery Center: Release of the First 8490 Sequenced Strains for Exploring Actinobacteria Biosynthetic Diversity.</title>
        <authorList>
            <person name="Kalkreuter E."/>
            <person name="Kautsar S.A."/>
            <person name="Yang D."/>
            <person name="Bader C.D."/>
            <person name="Teijaro C.N."/>
            <person name="Fluegel L."/>
            <person name="Davis C.M."/>
            <person name="Simpson J.R."/>
            <person name="Lauterbach L."/>
            <person name="Steele A.D."/>
            <person name="Gui C."/>
            <person name="Meng S."/>
            <person name="Li G."/>
            <person name="Viehrig K."/>
            <person name="Ye F."/>
            <person name="Su P."/>
            <person name="Kiefer A.F."/>
            <person name="Nichols A."/>
            <person name="Cepeda A.J."/>
            <person name="Yan W."/>
            <person name="Fan B."/>
            <person name="Jiang Y."/>
            <person name="Adhikari A."/>
            <person name="Zheng C.-J."/>
            <person name="Schuster L."/>
            <person name="Cowan T.M."/>
            <person name="Smanski M.J."/>
            <person name="Chevrette M.G."/>
            <person name="De Carvalho L.P.S."/>
            <person name="Shen B."/>
        </authorList>
    </citation>
    <scope>NUCLEOTIDE SEQUENCE [LARGE SCALE GENOMIC DNA]</scope>
    <source>
        <strain evidence="3 4">NPDC049639</strain>
    </source>
</reference>
<sequence>MDATLGQGRSVGPLDARPDVGPARLESVDGVRTLWADQTSLRPGPPRAGLVLRMGTVDEPLVLRGVGHLLERLAVGAGPDARPSPVGTTTTTFEFQGRPDELVRAFDALTRRLRDPAVPGFREHREALRTQAATRTGSVGESMLARRYGARSFGAGPQGELGLPALSLGSLTSWAAWFAARGNAVLWMTCPPPIGLRLHLPEGPARALPAATNTFLQHTPAWVTGPDEAVAVSAVVPRGPGVEALVHVLRNRLDHELRARWGAVVPPSVTVEPLTAEHSFLLLLGVLPDGLSAARRAEAVEFVLDLLPALGGRPGSSAPVSSTELAAFAAEVRWKAGRPEGAVDLLGAAAARLLVGLDPGPALAPESTLDAVEVATVAELARQAAATALAMVPAGLEPDAGSQAWAPAASVAFAPMAADAPGESFPHLEKPEIELRLTAEGLVLGPDDPLTFPVAGTDVVQSWDDGRRVIVLADANRVAVEPNVWARGAELVAGIDRLWPADLVVRMGARRAGEAPAQPAVPVAVAAASTPPVSPKVSRRSAALLEGAPDESDYEYDREAYEREPQDARMSPWAAFWWAALGSCVVLSLLLMAKPLSIEGVSLAPILRGLAVFCALGVYANWKAGQQNRR</sequence>
<evidence type="ECO:0000256" key="2">
    <source>
        <dbReference type="SAM" id="Phobius"/>
    </source>
</evidence>
<name>A0ABW8ALF9_9ACTN</name>
<feature type="transmembrane region" description="Helical" evidence="2">
    <location>
        <begin position="573"/>
        <end position="593"/>
    </location>
</feature>
<feature type="region of interest" description="Disordered" evidence="1">
    <location>
        <begin position="1"/>
        <end position="23"/>
    </location>
</feature>
<organism evidence="3 4">
    <name type="scientific">Spongisporangium articulatum</name>
    <dbReference type="NCBI Taxonomy" id="3362603"/>
    <lineage>
        <taxon>Bacteria</taxon>
        <taxon>Bacillati</taxon>
        <taxon>Actinomycetota</taxon>
        <taxon>Actinomycetes</taxon>
        <taxon>Kineosporiales</taxon>
        <taxon>Kineosporiaceae</taxon>
        <taxon>Spongisporangium</taxon>
    </lineage>
</organism>
<evidence type="ECO:0000256" key="1">
    <source>
        <dbReference type="SAM" id="MobiDB-lite"/>
    </source>
</evidence>
<proteinExistence type="predicted"/>
<accession>A0ABW8ALF9</accession>
<evidence type="ECO:0000313" key="3">
    <source>
        <dbReference type="EMBL" id="MFI7587157.1"/>
    </source>
</evidence>
<keyword evidence="2" id="KW-0472">Membrane</keyword>
<keyword evidence="4" id="KW-1185">Reference proteome</keyword>